<accession>A0A0E9VXZ3</accession>
<name>A0A0E9VXZ3_ANGAN</name>
<dbReference type="AlphaFoldDB" id="A0A0E9VXZ3"/>
<dbReference type="EMBL" id="GBXM01025666">
    <property type="protein sequence ID" value="JAH82911.1"/>
    <property type="molecule type" value="Transcribed_RNA"/>
</dbReference>
<proteinExistence type="predicted"/>
<protein>
    <submittedName>
        <fullName evidence="1">Uncharacterized protein</fullName>
    </submittedName>
</protein>
<reference evidence="1" key="2">
    <citation type="journal article" date="2015" name="Fish Shellfish Immunol.">
        <title>Early steps in the European eel (Anguilla anguilla)-Vibrio vulnificus interaction in the gills: Role of the RtxA13 toxin.</title>
        <authorList>
            <person name="Callol A."/>
            <person name="Pajuelo D."/>
            <person name="Ebbesson L."/>
            <person name="Teles M."/>
            <person name="MacKenzie S."/>
            <person name="Amaro C."/>
        </authorList>
    </citation>
    <scope>NUCLEOTIDE SEQUENCE</scope>
</reference>
<sequence>MHTHTYTDRQACAHTLTYTHTTHP</sequence>
<evidence type="ECO:0000313" key="1">
    <source>
        <dbReference type="EMBL" id="JAH82911.1"/>
    </source>
</evidence>
<reference evidence="1" key="1">
    <citation type="submission" date="2014-11" db="EMBL/GenBank/DDBJ databases">
        <authorList>
            <person name="Amaro Gonzalez C."/>
        </authorList>
    </citation>
    <scope>NUCLEOTIDE SEQUENCE</scope>
</reference>
<organism evidence="1">
    <name type="scientific">Anguilla anguilla</name>
    <name type="common">European freshwater eel</name>
    <name type="synonym">Muraena anguilla</name>
    <dbReference type="NCBI Taxonomy" id="7936"/>
    <lineage>
        <taxon>Eukaryota</taxon>
        <taxon>Metazoa</taxon>
        <taxon>Chordata</taxon>
        <taxon>Craniata</taxon>
        <taxon>Vertebrata</taxon>
        <taxon>Euteleostomi</taxon>
        <taxon>Actinopterygii</taxon>
        <taxon>Neopterygii</taxon>
        <taxon>Teleostei</taxon>
        <taxon>Anguilliformes</taxon>
        <taxon>Anguillidae</taxon>
        <taxon>Anguilla</taxon>
    </lineage>
</organism>